<evidence type="ECO:0000256" key="1">
    <source>
        <dbReference type="ARBA" id="ARBA00004897"/>
    </source>
</evidence>
<proteinExistence type="inferred from homology"/>
<dbReference type="InterPro" id="IPR036461">
    <property type="entry name" value="Urease_betasu_sf"/>
</dbReference>
<evidence type="ECO:0000256" key="4">
    <source>
        <dbReference type="ARBA" id="ARBA00022596"/>
    </source>
</evidence>
<dbReference type="SUPFAM" id="SSF51278">
    <property type="entry name" value="Urease, beta-subunit"/>
    <property type="match status" value="1"/>
</dbReference>
<sequence length="832" mass="89268">MRLVPKELDKILLHQVGFLAQKRLARGVRLNDTEACALIASQLVEFIRDGKHSVAQLMDVGRRMLGRRHVQPSVPHTLHEVQVEATFPDGTKLVTIHNPIASEEGDLTLALHGSFLPIPDVTLFGDMEEDEVAPGAVIVHPGKVALNAGRARYALRVTNNGDRPVQVGSHYHFIETNSQLAFDREIAYGRRLDIPAGTAVRFEPGETKTIALTDIAGTKVIYGGNSVATGPVDRSKIAGIVASLKTRGFAHVPQQALPAPSPYQMDRQRYADAYGPTTGDRVRLADTELYLQVERDLTHYGDECVFGGGKVIREGMGQAVGVLEKDALDLVITNALILDYSGIYKADIGIKNGLIAGIGKAGNPAVMAGVTENMVVGVTTEVLAGEGHIFVAGAIDSHIHFICPQITDEAISSGITTLIGGGTGPNTGTCATTCTPNTFFMKMMLQGTDDIPLNFGFTGKGNTSTPEGLEDQILSGAIGLKLHEDWGTDPASIDTCLTICDKHDVSCNIHTDTLNESGFVETSIAAFKGRAIHAYHTEGAGGGHAPDIIKVCSEPNVIPSSTNPTRPFTTNTLDEHLDMLMVCHHLSRDIPEDIAFAESRIRGETIGAEDILHDVGAISLISSDSQAMGRVGEVVARTWQTADKMKKMFGVLKEGGDDEPADNFRIKRYVAKYTINPAIVNGISHVVGSIEVGKLADLVMYKPAFFGTKPELVIKGGQIAVAMMGDANASIPTPQPVLSRYMFGVGAAIGTNSFAFVSAASIKGGVPQTYKLKKRLEAVKNTRKIGKKDMKLNAFLPKITVDPETYEVAVDGKVLKMTPATKVPMSQRAYMF</sequence>
<gene>
    <name evidence="14" type="ORF">SmJEL517_g02460</name>
</gene>
<dbReference type="InterPro" id="IPR011612">
    <property type="entry name" value="Urease_alpha_N_dom"/>
</dbReference>
<evidence type="ECO:0000256" key="7">
    <source>
        <dbReference type="ARBA" id="ARBA00030395"/>
    </source>
</evidence>
<feature type="modified residue" description="N6-carboxylysine" evidence="9">
    <location>
        <position position="481"/>
    </location>
</feature>
<feature type="binding site" evidence="10">
    <location>
        <position position="400"/>
    </location>
    <ligand>
        <name>Ni(2+)</name>
        <dbReference type="ChEBI" id="CHEBI:49786"/>
        <label>1</label>
    </ligand>
</feature>
<dbReference type="EC" id="3.5.1.5" evidence="2 8"/>
<dbReference type="NCBIfam" id="TIGR00193">
    <property type="entry name" value="urease_gam"/>
    <property type="match status" value="1"/>
</dbReference>
<dbReference type="InterPro" id="IPR008221">
    <property type="entry name" value="Urease"/>
</dbReference>
<feature type="active site" description="Proton donor" evidence="11 12">
    <location>
        <position position="584"/>
    </location>
</feature>
<evidence type="ECO:0000259" key="13">
    <source>
        <dbReference type="PROSITE" id="PS51368"/>
    </source>
</evidence>
<dbReference type="CDD" id="cd00407">
    <property type="entry name" value="Urease_beta"/>
    <property type="match status" value="1"/>
</dbReference>
<organism evidence="14 15">
    <name type="scientific">Synchytrium microbalum</name>
    <dbReference type="NCBI Taxonomy" id="1806994"/>
    <lineage>
        <taxon>Eukaryota</taxon>
        <taxon>Fungi</taxon>
        <taxon>Fungi incertae sedis</taxon>
        <taxon>Chytridiomycota</taxon>
        <taxon>Chytridiomycota incertae sedis</taxon>
        <taxon>Chytridiomycetes</taxon>
        <taxon>Synchytriales</taxon>
        <taxon>Synchytriaceae</taxon>
        <taxon>Synchytrium</taxon>
    </lineage>
</organism>
<evidence type="ECO:0000256" key="2">
    <source>
        <dbReference type="ARBA" id="ARBA00012934"/>
    </source>
</evidence>
<evidence type="ECO:0000256" key="5">
    <source>
        <dbReference type="ARBA" id="ARBA00022723"/>
    </source>
</evidence>
<feature type="binding site" evidence="10">
    <location>
        <position position="536"/>
    </location>
    <ligand>
        <name>Ni(2+)</name>
        <dbReference type="ChEBI" id="CHEBI:49786"/>
        <label>2</label>
    </ligand>
</feature>
<dbReference type="InterPro" id="IPR017950">
    <property type="entry name" value="Urease_AS"/>
</dbReference>
<evidence type="ECO:0000256" key="6">
    <source>
        <dbReference type="ARBA" id="ARBA00022801"/>
    </source>
</evidence>
<dbReference type="Pfam" id="PF00449">
    <property type="entry name" value="Urease_alpha"/>
    <property type="match status" value="1"/>
</dbReference>
<comment type="caution">
    <text evidence="14">The sequence shown here is derived from an EMBL/GenBank/DDBJ whole genome shotgun (WGS) entry which is preliminary data.</text>
</comment>
<comment type="PTM">
    <text evidence="9">Carbamylation allows a single lysine to coordinate two nickel ions.</text>
</comment>
<evidence type="ECO:0000256" key="10">
    <source>
        <dbReference type="PIRSR" id="PIRSR001222-51"/>
    </source>
</evidence>
<evidence type="ECO:0000313" key="14">
    <source>
        <dbReference type="EMBL" id="TPX35017.1"/>
    </source>
</evidence>
<comment type="cofactor">
    <cofactor evidence="10">
        <name>Ni cation</name>
        <dbReference type="ChEBI" id="CHEBI:25516"/>
    </cofactor>
    <text evidence="10">Binds 2 nickel ions per subunit.</text>
</comment>
<accession>A0A507C1M8</accession>
<dbReference type="HAMAP" id="MF_01953">
    <property type="entry name" value="Urease_alpha"/>
    <property type="match status" value="1"/>
</dbReference>
<dbReference type="InterPro" id="IPR006680">
    <property type="entry name" value="Amidohydro-rel"/>
</dbReference>
<dbReference type="CDD" id="cd00375">
    <property type="entry name" value="Urease_alpha"/>
    <property type="match status" value="1"/>
</dbReference>
<dbReference type="AlphaFoldDB" id="A0A507C1M8"/>
<dbReference type="SUPFAM" id="SSF51338">
    <property type="entry name" value="Composite domain of metallo-dependent hydrolases"/>
    <property type="match status" value="2"/>
</dbReference>
<dbReference type="EMBL" id="QEAO01000010">
    <property type="protein sequence ID" value="TPX35017.1"/>
    <property type="molecule type" value="Genomic_DNA"/>
</dbReference>
<dbReference type="GO" id="GO:0016151">
    <property type="term" value="F:nickel cation binding"/>
    <property type="evidence" value="ECO:0007669"/>
    <property type="project" value="InterPro"/>
</dbReference>
<dbReference type="Pfam" id="PF01979">
    <property type="entry name" value="Amidohydro_1"/>
    <property type="match status" value="1"/>
</dbReference>
<feature type="binding site" evidence="10">
    <location>
        <position position="398"/>
    </location>
    <ligand>
        <name>Ni(2+)</name>
        <dbReference type="ChEBI" id="CHEBI:49786"/>
        <label>1</label>
    </ligand>
</feature>
<dbReference type="PROSITE" id="PS51368">
    <property type="entry name" value="UREASE_3"/>
    <property type="match status" value="1"/>
</dbReference>
<dbReference type="InterPro" id="IPR036463">
    <property type="entry name" value="Urease_gamma_sf"/>
</dbReference>
<dbReference type="InterPro" id="IPR002019">
    <property type="entry name" value="Urease_beta-like"/>
</dbReference>
<feature type="binding site" evidence="12">
    <location>
        <position position="483"/>
    </location>
    <ligand>
        <name>substrate</name>
    </ligand>
</feature>
<dbReference type="RefSeq" id="XP_031025602.1">
    <property type="nucleotide sequence ID" value="XM_031168388.1"/>
</dbReference>
<dbReference type="PRINTS" id="PR01752">
    <property type="entry name" value="UREASE"/>
</dbReference>
<dbReference type="InterPro" id="IPR005848">
    <property type="entry name" value="Urease_asu"/>
</dbReference>
<dbReference type="FunFam" id="3.30.280.10:FF:000001">
    <property type="entry name" value="Urease subunit alpha"/>
    <property type="match status" value="1"/>
</dbReference>
<dbReference type="PROSITE" id="PS00145">
    <property type="entry name" value="UREASE_2"/>
    <property type="match status" value="1"/>
</dbReference>
<dbReference type="UniPathway" id="UPA00258">
    <property type="reaction ID" value="UER00370"/>
</dbReference>
<dbReference type="Gene3D" id="2.10.150.10">
    <property type="entry name" value="Urease, beta subunit"/>
    <property type="match status" value="1"/>
</dbReference>
<evidence type="ECO:0000256" key="3">
    <source>
        <dbReference type="ARBA" id="ARBA00013883"/>
    </source>
</evidence>
<dbReference type="PANTHER" id="PTHR33569">
    <property type="entry name" value="UREASE"/>
    <property type="match status" value="1"/>
</dbReference>
<keyword evidence="5 8" id="KW-0479">Metal-binding</keyword>
<protein>
    <recommendedName>
        <fullName evidence="3 8">Urease</fullName>
        <ecNumber evidence="2 8">3.5.1.5</ecNumber>
    </recommendedName>
    <alternativeName>
        <fullName evidence="7 8">Urea amidohydrolase</fullName>
    </alternativeName>
</protein>
<dbReference type="InterPro" id="IPR011059">
    <property type="entry name" value="Metal-dep_hydrolase_composite"/>
</dbReference>
<dbReference type="InterPro" id="IPR032466">
    <property type="entry name" value="Metal_Hydrolase"/>
</dbReference>
<comment type="pathway">
    <text evidence="1 8">Nitrogen metabolism; urea degradation; CO(2) and NH(3) from urea (urease route): step 1/1.</text>
</comment>
<dbReference type="NCBIfam" id="TIGR01792">
    <property type="entry name" value="urease_alph"/>
    <property type="match status" value="1"/>
</dbReference>
<dbReference type="InterPro" id="IPR017951">
    <property type="entry name" value="Urease_asu_c"/>
</dbReference>
<dbReference type="SUPFAM" id="SSF54111">
    <property type="entry name" value="Urease, gamma-subunit"/>
    <property type="match status" value="1"/>
</dbReference>
<comment type="catalytic activity">
    <reaction evidence="8">
        <text>urea + 2 H2O + H(+) = hydrogencarbonate + 2 NH4(+)</text>
        <dbReference type="Rhea" id="RHEA:20557"/>
        <dbReference type="ChEBI" id="CHEBI:15377"/>
        <dbReference type="ChEBI" id="CHEBI:15378"/>
        <dbReference type="ChEBI" id="CHEBI:16199"/>
        <dbReference type="ChEBI" id="CHEBI:17544"/>
        <dbReference type="ChEBI" id="CHEBI:28938"/>
        <dbReference type="EC" id="3.5.1.5"/>
    </reaction>
</comment>
<keyword evidence="6 8" id="KW-0378">Hydrolase</keyword>
<dbReference type="STRING" id="1806994.A0A507C1M8"/>
<dbReference type="Gene3D" id="3.20.20.140">
    <property type="entry name" value="Metal-dependent hydrolases"/>
    <property type="match status" value="1"/>
</dbReference>
<dbReference type="GO" id="GO:0009039">
    <property type="term" value="F:urease activity"/>
    <property type="evidence" value="ECO:0007669"/>
    <property type="project" value="UniProtKB-EC"/>
</dbReference>
<dbReference type="InterPro" id="IPR002026">
    <property type="entry name" value="Urease_gamma/gamma-beta_su"/>
</dbReference>
<evidence type="ECO:0000256" key="12">
    <source>
        <dbReference type="PROSITE-ProRule" id="PRU00700"/>
    </source>
</evidence>
<reference evidence="14 15" key="1">
    <citation type="journal article" date="2019" name="Sci. Rep.">
        <title>Comparative genomics of chytrid fungi reveal insights into the obligate biotrophic and pathogenic lifestyle of Synchytrium endobioticum.</title>
        <authorList>
            <person name="van de Vossenberg B.T.L.H."/>
            <person name="Warris S."/>
            <person name="Nguyen H.D.T."/>
            <person name="van Gent-Pelzer M.P.E."/>
            <person name="Joly D.L."/>
            <person name="van de Geest H.C."/>
            <person name="Bonants P.J.M."/>
            <person name="Smith D.S."/>
            <person name="Levesque C.A."/>
            <person name="van der Lee T.A.J."/>
        </authorList>
    </citation>
    <scope>NUCLEOTIDE SEQUENCE [LARGE SCALE GENOMIC DNA]</scope>
    <source>
        <strain evidence="14 15">JEL517</strain>
    </source>
</reference>
<dbReference type="NCBIfam" id="TIGR00192">
    <property type="entry name" value="urease_beta"/>
    <property type="match status" value="1"/>
</dbReference>
<feature type="binding site" evidence="10">
    <location>
        <position position="510"/>
    </location>
    <ligand>
        <name>Ni(2+)</name>
        <dbReference type="ChEBI" id="CHEBI:49786"/>
        <label>2</label>
    </ligand>
</feature>
<dbReference type="HAMAP" id="MF_01954">
    <property type="entry name" value="Urease_beta"/>
    <property type="match status" value="1"/>
</dbReference>
<dbReference type="NCBIfam" id="NF009682">
    <property type="entry name" value="PRK13203.1"/>
    <property type="match status" value="1"/>
</dbReference>
<dbReference type="Gene3D" id="3.30.280.10">
    <property type="entry name" value="Urease, gamma-like subunit"/>
    <property type="match status" value="1"/>
</dbReference>
<dbReference type="PANTHER" id="PTHR33569:SF1">
    <property type="entry name" value="UREASE"/>
    <property type="match status" value="1"/>
</dbReference>
<dbReference type="SUPFAM" id="SSF51556">
    <property type="entry name" value="Metallo-dependent hydrolases"/>
    <property type="match status" value="1"/>
</dbReference>
<dbReference type="PIRSF" id="PIRSF001222">
    <property type="entry name" value="Urease"/>
    <property type="match status" value="1"/>
</dbReference>
<dbReference type="InterPro" id="IPR050069">
    <property type="entry name" value="Urease_subunit"/>
</dbReference>
<dbReference type="NCBIfam" id="NF009671">
    <property type="entry name" value="PRK13192.1"/>
    <property type="match status" value="1"/>
</dbReference>
<dbReference type="Pfam" id="PF00699">
    <property type="entry name" value="Urease_beta"/>
    <property type="match status" value="1"/>
</dbReference>
<dbReference type="Proteomes" id="UP000319731">
    <property type="component" value="Unassembled WGS sequence"/>
</dbReference>
<evidence type="ECO:0000256" key="11">
    <source>
        <dbReference type="PIRSR" id="PIRSR611612-52"/>
    </source>
</evidence>
<dbReference type="CDD" id="cd00390">
    <property type="entry name" value="Urease_gamma"/>
    <property type="match status" value="1"/>
</dbReference>
<evidence type="ECO:0000256" key="9">
    <source>
        <dbReference type="PIRSR" id="PIRSR001222-50"/>
    </source>
</evidence>
<evidence type="ECO:0000256" key="8">
    <source>
        <dbReference type="PIRNR" id="PIRNR001222"/>
    </source>
</evidence>
<evidence type="ECO:0000313" key="15">
    <source>
        <dbReference type="Proteomes" id="UP000319731"/>
    </source>
</evidence>
<name>A0A507C1M8_9FUNG</name>
<feature type="binding site" description="via carbamate group" evidence="10">
    <location>
        <position position="481"/>
    </location>
    <ligand>
        <name>Ni(2+)</name>
        <dbReference type="ChEBI" id="CHEBI:49786"/>
        <label>1</label>
    </ligand>
</feature>
<dbReference type="NCBIfam" id="NF009686">
    <property type="entry name" value="PRK13207.1"/>
    <property type="match status" value="1"/>
</dbReference>
<dbReference type="GeneID" id="42003685"/>
<feature type="binding site" description="via carbamate group" evidence="10">
    <location>
        <position position="481"/>
    </location>
    <ligand>
        <name>Ni(2+)</name>
        <dbReference type="ChEBI" id="CHEBI:49786"/>
        <label>2</label>
    </ligand>
</feature>
<dbReference type="GO" id="GO:0035550">
    <property type="term" value="C:urease complex"/>
    <property type="evidence" value="ECO:0007669"/>
    <property type="project" value="InterPro"/>
</dbReference>
<dbReference type="GO" id="GO:0043419">
    <property type="term" value="P:urea catabolic process"/>
    <property type="evidence" value="ECO:0007669"/>
    <property type="project" value="UniProtKB-UniPathway"/>
</dbReference>
<feature type="binding site" evidence="10">
    <location>
        <position position="624"/>
    </location>
    <ligand>
        <name>Ni(2+)</name>
        <dbReference type="ChEBI" id="CHEBI:49786"/>
        <label>1</label>
    </ligand>
</feature>
<keyword evidence="15" id="KW-1185">Reference proteome</keyword>
<dbReference type="OrthoDB" id="1708534at2759"/>
<dbReference type="Pfam" id="PF00547">
    <property type="entry name" value="Urease_gamma"/>
    <property type="match status" value="1"/>
</dbReference>
<keyword evidence="4 8" id="KW-0533">Nickel</keyword>
<feature type="domain" description="Urease" evidence="13">
    <location>
        <begin position="393"/>
        <end position="832"/>
    </location>
</feature>
<dbReference type="Gene3D" id="2.30.40.10">
    <property type="entry name" value="Urease, subunit C, domain 1"/>
    <property type="match status" value="1"/>
</dbReference>